<keyword evidence="5 8" id="KW-1133">Transmembrane helix</keyword>
<evidence type="ECO:0000256" key="2">
    <source>
        <dbReference type="ARBA" id="ARBA00022448"/>
    </source>
</evidence>
<evidence type="ECO:0000256" key="4">
    <source>
        <dbReference type="ARBA" id="ARBA00022692"/>
    </source>
</evidence>
<keyword evidence="3" id="KW-1003">Cell membrane</keyword>
<comment type="similarity">
    <text evidence="7">Belongs to the drug/metabolite transporter (DMT) superfamily. Small multidrug resistance (SMR) (TC 2.A.7.1) family.</text>
</comment>
<comment type="caution">
    <text evidence="9">The sequence shown here is derived from an EMBL/GenBank/DDBJ whole genome shotgun (WGS) entry which is preliminary data.</text>
</comment>
<dbReference type="InterPro" id="IPR000390">
    <property type="entry name" value="Small_drug/metabolite_transptr"/>
</dbReference>
<proteinExistence type="inferred from homology"/>
<dbReference type="RefSeq" id="WP_209863907.1">
    <property type="nucleotide sequence ID" value="NZ_JAGGLD010000005.1"/>
</dbReference>
<dbReference type="PANTHER" id="PTHR30561:SF0">
    <property type="entry name" value="GUANIDINIUM EXPORTER"/>
    <property type="match status" value="1"/>
</dbReference>
<protein>
    <submittedName>
        <fullName evidence="9">Paired small multidrug resistance pump</fullName>
    </submittedName>
</protein>
<keyword evidence="6 8" id="KW-0472">Membrane</keyword>
<evidence type="ECO:0000313" key="10">
    <source>
        <dbReference type="Proteomes" id="UP001519288"/>
    </source>
</evidence>
<dbReference type="Proteomes" id="UP001519288">
    <property type="component" value="Unassembled WGS sequence"/>
</dbReference>
<dbReference type="PANTHER" id="PTHR30561">
    <property type="entry name" value="SMR FAMILY PROTON-DEPENDENT DRUG EFFLUX TRANSPORTER SUGE"/>
    <property type="match status" value="1"/>
</dbReference>
<feature type="transmembrane region" description="Helical" evidence="8">
    <location>
        <begin position="29"/>
        <end position="50"/>
    </location>
</feature>
<evidence type="ECO:0000256" key="8">
    <source>
        <dbReference type="SAM" id="Phobius"/>
    </source>
</evidence>
<feature type="transmembrane region" description="Helical" evidence="8">
    <location>
        <begin position="57"/>
        <end position="78"/>
    </location>
</feature>
<dbReference type="Pfam" id="PF00893">
    <property type="entry name" value="Multi_Drug_Res"/>
    <property type="match status" value="1"/>
</dbReference>
<keyword evidence="2" id="KW-0813">Transport</keyword>
<keyword evidence="4 7" id="KW-0812">Transmembrane</keyword>
<reference evidence="9 10" key="1">
    <citation type="submission" date="2021-03" db="EMBL/GenBank/DDBJ databases">
        <title>Genomic Encyclopedia of Type Strains, Phase IV (KMG-IV): sequencing the most valuable type-strain genomes for metagenomic binning, comparative biology and taxonomic classification.</title>
        <authorList>
            <person name="Goeker M."/>
        </authorList>
    </citation>
    <scope>NUCLEOTIDE SEQUENCE [LARGE SCALE GENOMIC DNA]</scope>
    <source>
        <strain evidence="9 10">DSM 26806</strain>
    </source>
</reference>
<dbReference type="SUPFAM" id="SSF103481">
    <property type="entry name" value="Multidrug resistance efflux transporter EmrE"/>
    <property type="match status" value="1"/>
</dbReference>
<accession>A0ABS4JJH2</accession>
<organism evidence="9 10">
    <name type="scientific">Paenibacillus shirakamiensis</name>
    <dbReference type="NCBI Taxonomy" id="1265935"/>
    <lineage>
        <taxon>Bacteria</taxon>
        <taxon>Bacillati</taxon>
        <taxon>Bacillota</taxon>
        <taxon>Bacilli</taxon>
        <taxon>Bacillales</taxon>
        <taxon>Paenibacillaceae</taxon>
        <taxon>Paenibacillus</taxon>
    </lineage>
</organism>
<dbReference type="Gene3D" id="1.10.3730.20">
    <property type="match status" value="1"/>
</dbReference>
<evidence type="ECO:0000256" key="6">
    <source>
        <dbReference type="ARBA" id="ARBA00023136"/>
    </source>
</evidence>
<evidence type="ECO:0000256" key="5">
    <source>
        <dbReference type="ARBA" id="ARBA00022989"/>
    </source>
</evidence>
<keyword evidence="10" id="KW-1185">Reference proteome</keyword>
<dbReference type="EMBL" id="JAGGLD010000005">
    <property type="protein sequence ID" value="MBP2001849.1"/>
    <property type="molecule type" value="Genomic_DNA"/>
</dbReference>
<dbReference type="InterPro" id="IPR037185">
    <property type="entry name" value="EmrE-like"/>
</dbReference>
<evidence type="ECO:0000313" key="9">
    <source>
        <dbReference type="EMBL" id="MBP2001849.1"/>
    </source>
</evidence>
<evidence type="ECO:0000256" key="7">
    <source>
        <dbReference type="RuleBase" id="RU003942"/>
    </source>
</evidence>
<gene>
    <name evidence="9" type="ORF">J2Z69_002905</name>
</gene>
<evidence type="ECO:0000256" key="1">
    <source>
        <dbReference type="ARBA" id="ARBA00004651"/>
    </source>
</evidence>
<comment type="subcellular location">
    <subcellularLocation>
        <location evidence="1 7">Cell membrane</location>
        <topology evidence="1 7">Multi-pass membrane protein</topology>
    </subcellularLocation>
</comment>
<name>A0ABS4JJH2_9BACL</name>
<dbReference type="InterPro" id="IPR045324">
    <property type="entry name" value="Small_multidrug_res"/>
</dbReference>
<sequence>MAWIALIIAGLGEVVGVMGIKQVTLRGNIAAYLLLGIGFLGSFSMLTYAMNTLPMGTAYAVWTGIGTVGSALLGMFLYGETKDWRRLVCIALILGSAAGLKLISS</sequence>
<evidence type="ECO:0000256" key="3">
    <source>
        <dbReference type="ARBA" id="ARBA00022475"/>
    </source>
</evidence>